<dbReference type="VEuPathDB" id="CryptoDB:Cvel_5039"/>
<feature type="compositionally biased region" description="Polar residues" evidence="1">
    <location>
        <begin position="15"/>
        <end position="28"/>
    </location>
</feature>
<organism evidence="2">
    <name type="scientific">Chromera velia CCMP2878</name>
    <dbReference type="NCBI Taxonomy" id="1169474"/>
    <lineage>
        <taxon>Eukaryota</taxon>
        <taxon>Sar</taxon>
        <taxon>Alveolata</taxon>
        <taxon>Colpodellida</taxon>
        <taxon>Chromeraceae</taxon>
        <taxon>Chromera</taxon>
    </lineage>
</organism>
<accession>A0A0G4GQ39</accession>
<protein>
    <submittedName>
        <fullName evidence="2">Uncharacterized protein</fullName>
    </submittedName>
</protein>
<feature type="region of interest" description="Disordered" evidence="1">
    <location>
        <begin position="166"/>
        <end position="247"/>
    </location>
</feature>
<reference evidence="2" key="1">
    <citation type="submission" date="2014-11" db="EMBL/GenBank/DDBJ databases">
        <authorList>
            <person name="Otto D Thomas"/>
            <person name="Naeem Raeece"/>
        </authorList>
    </citation>
    <scope>NUCLEOTIDE SEQUENCE</scope>
</reference>
<proteinExistence type="predicted"/>
<dbReference type="EMBL" id="CDMZ01001435">
    <property type="protein sequence ID" value="CEM32496.1"/>
    <property type="molecule type" value="Genomic_DNA"/>
</dbReference>
<evidence type="ECO:0000313" key="2">
    <source>
        <dbReference type="EMBL" id="CEM32496.1"/>
    </source>
</evidence>
<dbReference type="AlphaFoldDB" id="A0A0G4GQ39"/>
<gene>
    <name evidence="2" type="ORF">Cvel_5039</name>
</gene>
<evidence type="ECO:0000256" key="1">
    <source>
        <dbReference type="SAM" id="MobiDB-lite"/>
    </source>
</evidence>
<sequence>MGGYKNVTLSLNRAQQLQNDVGGQPRQQDLQREAGRRAGPRNDLSAVSDDAPGGFPLPVSPSILHPQSSAGPVARSSEWRASGGVSRGTAWSPKRTTAVSMNLLKEHEREETGEGETLGPVEGDLGMTGGGSSSFSGLRFETVVARSASEGLLRAQRDAAIQANPLLAASSGSGRGHGGEGRRGQSSKNSVTFGGASTSLDFLPGSARGGTPDLFPSLGSPGGLSQQRTSPVGVLTLSGSSRRHGSE</sequence>
<feature type="region of interest" description="Disordered" evidence="1">
    <location>
        <begin position="15"/>
        <end position="133"/>
    </location>
</feature>
<feature type="compositionally biased region" description="Polar residues" evidence="1">
    <location>
        <begin position="188"/>
        <end position="200"/>
    </location>
</feature>
<name>A0A0G4GQ39_9ALVE</name>